<accession>A0A897NZQ2</accession>
<dbReference type="Gene3D" id="3.40.630.30">
    <property type="match status" value="1"/>
</dbReference>
<evidence type="ECO:0008006" key="3">
    <source>
        <dbReference type="Google" id="ProtNLM"/>
    </source>
</evidence>
<dbReference type="GeneID" id="68859316"/>
<organism evidence="1 2">
    <name type="scientific">Halapricum desulfuricans</name>
    <dbReference type="NCBI Taxonomy" id="2841257"/>
    <lineage>
        <taxon>Archaea</taxon>
        <taxon>Methanobacteriati</taxon>
        <taxon>Methanobacteriota</taxon>
        <taxon>Stenosarchaea group</taxon>
        <taxon>Halobacteria</taxon>
        <taxon>Halobacteriales</taxon>
        <taxon>Haloarculaceae</taxon>
        <taxon>Halapricum</taxon>
    </lineage>
</organism>
<gene>
    <name evidence="1" type="ORF">HSEST_2684</name>
</gene>
<proteinExistence type="predicted"/>
<evidence type="ECO:0000313" key="2">
    <source>
        <dbReference type="Proteomes" id="UP000663292"/>
    </source>
</evidence>
<sequence length="129" mass="14197">MQVRDAVEADAGRLAELTAAPRDVMRNLIHDRTVRVAEIDDEIVGFVSFDARERTVHITQMEGTADACSRLLEEPMGFAAGEDMAVELLLPESNDTVQAAVDDAGFERDGTGPTFDGTPTVRFRYDSHR</sequence>
<dbReference type="InterPro" id="IPR016181">
    <property type="entry name" value="Acyl_CoA_acyltransferase"/>
</dbReference>
<name>A0A897NZQ2_9EURY</name>
<dbReference type="RefSeq" id="WP_229121459.1">
    <property type="nucleotide sequence ID" value="NZ_CP064791.1"/>
</dbReference>
<dbReference type="Proteomes" id="UP000663292">
    <property type="component" value="Chromosome"/>
</dbReference>
<dbReference type="AlphaFoldDB" id="A0A897NZQ2"/>
<keyword evidence="2" id="KW-1185">Reference proteome</keyword>
<reference evidence="1 2" key="1">
    <citation type="submission" date="2020-11" db="EMBL/GenBank/DDBJ databases">
        <title>Carbohydrate-dependent, anaerobic sulfur respiration: A novel catabolism in halophilic archaea.</title>
        <authorList>
            <person name="Sorokin D.Y."/>
            <person name="Messina E."/>
            <person name="Smedile F."/>
            <person name="La Cono V."/>
            <person name="Hallsworth J.E."/>
            <person name="Yakimov M.M."/>
        </authorList>
    </citation>
    <scope>NUCLEOTIDE SEQUENCE [LARGE SCALE GENOMIC DNA]</scope>
    <source>
        <strain evidence="1 2">HSR-Est</strain>
    </source>
</reference>
<protein>
    <recommendedName>
        <fullName evidence="3">N-acetyltransferase domain-containing protein</fullName>
    </recommendedName>
</protein>
<dbReference type="SUPFAM" id="SSF55729">
    <property type="entry name" value="Acyl-CoA N-acyltransferases (Nat)"/>
    <property type="match status" value="1"/>
</dbReference>
<evidence type="ECO:0000313" key="1">
    <source>
        <dbReference type="EMBL" id="QSG16193.1"/>
    </source>
</evidence>
<dbReference type="EMBL" id="CP064791">
    <property type="protein sequence ID" value="QSG16193.1"/>
    <property type="molecule type" value="Genomic_DNA"/>
</dbReference>